<dbReference type="AlphaFoldDB" id="A0A1B9FTL1"/>
<protein>
    <submittedName>
        <fullName evidence="2">Uncharacterized protein</fullName>
    </submittedName>
</protein>
<gene>
    <name evidence="2" type="ORF">I302_07743</name>
    <name evidence="3" type="ORF">I302_108605</name>
</gene>
<dbReference type="Proteomes" id="UP000092730">
    <property type="component" value="Chromosome 8"/>
</dbReference>
<reference evidence="3" key="2">
    <citation type="submission" date="2013-07" db="EMBL/GenBank/DDBJ databases">
        <authorList>
            <consortium name="The Broad Institute Genome Sequencing Platform"/>
            <person name="Cuomo C."/>
            <person name="Litvintseva A."/>
            <person name="Chen Y."/>
            <person name="Heitman J."/>
            <person name="Sun S."/>
            <person name="Springer D."/>
            <person name="Dromer F."/>
            <person name="Young S.K."/>
            <person name="Zeng Q."/>
            <person name="Gargeya S."/>
            <person name="Fitzgerald M."/>
            <person name="Abouelleil A."/>
            <person name="Alvarado L."/>
            <person name="Berlin A.M."/>
            <person name="Chapman S.B."/>
            <person name="Dewar J."/>
            <person name="Goldberg J."/>
            <person name="Griggs A."/>
            <person name="Gujja S."/>
            <person name="Hansen M."/>
            <person name="Howarth C."/>
            <person name="Imamovic A."/>
            <person name="Larimer J."/>
            <person name="McCowan C."/>
            <person name="Murphy C."/>
            <person name="Pearson M."/>
            <person name="Priest M."/>
            <person name="Roberts A."/>
            <person name="Saif S."/>
            <person name="Shea T."/>
            <person name="Sykes S."/>
            <person name="Wortman J."/>
            <person name="Nusbaum C."/>
            <person name="Birren B."/>
        </authorList>
    </citation>
    <scope>NUCLEOTIDE SEQUENCE</scope>
    <source>
        <strain evidence="3">CBS 10118</strain>
    </source>
</reference>
<keyword evidence="4" id="KW-1185">Reference proteome</keyword>
<sequence>MAYREHQKGQFEFQVTCNDDHARAFAEREGWRASDGTLNTLPSKQAKQRTGETAVFRAVTDKSTEEPNSSSSLKRHNYGTPKKLKRPHSFVPIGQDPVFNHPSSSGLLHTSLVPDRFKLIVILI</sequence>
<feature type="region of interest" description="Disordered" evidence="1">
    <location>
        <begin position="60"/>
        <end position="96"/>
    </location>
</feature>
<reference evidence="3" key="4">
    <citation type="submission" date="2024-02" db="EMBL/GenBank/DDBJ databases">
        <title>Comparative genomics of Cryptococcus and Kwoniella reveals pathogenesis evolution and contrasting modes of karyotype evolution via chromosome fusion or intercentromeric recombination.</title>
        <authorList>
            <person name="Coelho M.A."/>
            <person name="David-Palma M."/>
            <person name="Shea T."/>
            <person name="Bowers K."/>
            <person name="McGinley-Smith S."/>
            <person name="Mohammad A.W."/>
            <person name="Gnirke A."/>
            <person name="Yurkov A.M."/>
            <person name="Nowrousian M."/>
            <person name="Sun S."/>
            <person name="Cuomo C.A."/>
            <person name="Heitman J."/>
        </authorList>
    </citation>
    <scope>NUCLEOTIDE SEQUENCE</scope>
    <source>
        <strain evidence="3">CBS 10118</strain>
    </source>
</reference>
<evidence type="ECO:0000313" key="2">
    <source>
        <dbReference type="EMBL" id="OCF22101.1"/>
    </source>
</evidence>
<dbReference type="EMBL" id="CP144548">
    <property type="protein sequence ID" value="WVW86555.1"/>
    <property type="molecule type" value="Genomic_DNA"/>
</dbReference>
<name>A0A1B9FTL1_9TREE</name>
<dbReference type="KEGG" id="kbi:30212142"/>
<evidence type="ECO:0000256" key="1">
    <source>
        <dbReference type="SAM" id="MobiDB-lite"/>
    </source>
</evidence>
<dbReference type="EMBL" id="KI894025">
    <property type="protein sequence ID" value="OCF22101.1"/>
    <property type="molecule type" value="Genomic_DNA"/>
</dbReference>
<feature type="compositionally biased region" description="Basic residues" evidence="1">
    <location>
        <begin position="73"/>
        <end position="88"/>
    </location>
</feature>
<evidence type="ECO:0000313" key="4">
    <source>
        <dbReference type="Proteomes" id="UP000092730"/>
    </source>
</evidence>
<dbReference type="GeneID" id="30212142"/>
<accession>A0A1B9FTL1</accession>
<organism evidence="2">
    <name type="scientific">Kwoniella bestiolae CBS 10118</name>
    <dbReference type="NCBI Taxonomy" id="1296100"/>
    <lineage>
        <taxon>Eukaryota</taxon>
        <taxon>Fungi</taxon>
        <taxon>Dikarya</taxon>
        <taxon>Basidiomycota</taxon>
        <taxon>Agaricomycotina</taxon>
        <taxon>Tremellomycetes</taxon>
        <taxon>Tremellales</taxon>
        <taxon>Cryptococcaceae</taxon>
        <taxon>Kwoniella</taxon>
    </lineage>
</organism>
<reference evidence="2" key="1">
    <citation type="submission" date="2013-07" db="EMBL/GenBank/DDBJ databases">
        <title>The Genome Sequence of Cryptococcus bestiolae CBS10118.</title>
        <authorList>
            <consortium name="The Broad Institute Genome Sequencing Platform"/>
            <person name="Cuomo C."/>
            <person name="Litvintseva A."/>
            <person name="Chen Y."/>
            <person name="Heitman J."/>
            <person name="Sun S."/>
            <person name="Springer D."/>
            <person name="Dromer F."/>
            <person name="Young S.K."/>
            <person name="Zeng Q."/>
            <person name="Gargeya S."/>
            <person name="Fitzgerald M."/>
            <person name="Abouelleil A."/>
            <person name="Alvarado L."/>
            <person name="Berlin A.M."/>
            <person name="Chapman S.B."/>
            <person name="Dewar J."/>
            <person name="Goldberg J."/>
            <person name="Griggs A."/>
            <person name="Gujja S."/>
            <person name="Hansen M."/>
            <person name="Howarth C."/>
            <person name="Imamovic A."/>
            <person name="Larimer J."/>
            <person name="McCowan C."/>
            <person name="Murphy C."/>
            <person name="Pearson M."/>
            <person name="Priest M."/>
            <person name="Roberts A."/>
            <person name="Saif S."/>
            <person name="Shea T."/>
            <person name="Sykes S."/>
            <person name="Wortman J."/>
            <person name="Nusbaum C."/>
            <person name="Birren B."/>
        </authorList>
    </citation>
    <scope>NUCLEOTIDE SEQUENCE [LARGE SCALE GENOMIC DNA]</scope>
    <source>
        <strain evidence="2">CBS 10118</strain>
    </source>
</reference>
<dbReference type="RefSeq" id="XP_019043171.1">
    <property type="nucleotide sequence ID" value="XM_019194335.1"/>
</dbReference>
<reference evidence="2" key="3">
    <citation type="submission" date="2014-01" db="EMBL/GenBank/DDBJ databases">
        <title>Evolution of pathogenesis and genome organization in the Tremellales.</title>
        <authorList>
            <person name="Cuomo C."/>
            <person name="Litvintseva A."/>
            <person name="Heitman J."/>
            <person name="Chen Y."/>
            <person name="Sun S."/>
            <person name="Springer D."/>
            <person name="Dromer F."/>
            <person name="Young S."/>
            <person name="Zeng Q."/>
            <person name="Chapman S."/>
            <person name="Gujja S."/>
            <person name="Saif S."/>
            <person name="Birren B."/>
        </authorList>
    </citation>
    <scope>NUCLEOTIDE SEQUENCE</scope>
    <source>
        <strain evidence="2">CBS 10118</strain>
    </source>
</reference>
<evidence type="ECO:0000313" key="3">
    <source>
        <dbReference type="EMBL" id="WVW86555.1"/>
    </source>
</evidence>
<proteinExistence type="predicted"/>
<dbReference type="VEuPathDB" id="FungiDB:I302_07743"/>